<evidence type="ECO:0000313" key="2">
    <source>
        <dbReference type="Proteomes" id="UP000466039"/>
    </source>
</evidence>
<name>A0AAD1J126_MYCMB</name>
<dbReference type="EMBL" id="AP022617">
    <property type="protein sequence ID" value="BBZ63675.1"/>
    <property type="molecule type" value="Genomic_DNA"/>
</dbReference>
<gene>
    <name evidence="1" type="ORF">MMON_49760</name>
</gene>
<sequence length="64" mass="6810">MTETAAAAASLIAFMPGIVPLAELSVAQLCDADHTERVCVIAVSGAERRLRQAFKYTKVPVYTG</sequence>
<organism evidence="1 2">
    <name type="scientific">Mycolicibacterium monacense</name>
    <name type="common">Mycobacterium monacense</name>
    <dbReference type="NCBI Taxonomy" id="85693"/>
    <lineage>
        <taxon>Bacteria</taxon>
        <taxon>Bacillati</taxon>
        <taxon>Actinomycetota</taxon>
        <taxon>Actinomycetes</taxon>
        <taxon>Mycobacteriales</taxon>
        <taxon>Mycobacteriaceae</taxon>
        <taxon>Mycolicibacterium</taxon>
    </lineage>
</organism>
<evidence type="ECO:0000313" key="1">
    <source>
        <dbReference type="EMBL" id="BBZ63675.1"/>
    </source>
</evidence>
<protein>
    <submittedName>
        <fullName evidence="1">Uncharacterized protein</fullName>
    </submittedName>
</protein>
<dbReference type="Proteomes" id="UP000466039">
    <property type="component" value="Chromosome"/>
</dbReference>
<proteinExistence type="predicted"/>
<accession>A0AAD1J126</accession>
<reference evidence="1 2" key="1">
    <citation type="journal article" date="2019" name="Emerg. Microbes Infect.">
        <title>Comprehensive subspecies identification of 175 nontuberculous mycobacteria species based on 7547 genomic profiles.</title>
        <authorList>
            <person name="Matsumoto Y."/>
            <person name="Kinjo T."/>
            <person name="Motooka D."/>
            <person name="Nabeya D."/>
            <person name="Jung N."/>
            <person name="Uechi K."/>
            <person name="Horii T."/>
            <person name="Iida T."/>
            <person name="Fujita J."/>
            <person name="Nakamura S."/>
        </authorList>
    </citation>
    <scope>NUCLEOTIDE SEQUENCE [LARGE SCALE GENOMIC DNA]</scope>
    <source>
        <strain evidence="1 2">JCM 15658</strain>
    </source>
</reference>
<dbReference type="AlphaFoldDB" id="A0AAD1J126"/>
<keyword evidence="2" id="KW-1185">Reference proteome</keyword>